<dbReference type="InterPro" id="IPR039769">
    <property type="entry name" value="Bud23-like"/>
</dbReference>
<gene>
    <name evidence="2" type="ORF">NEF87_000157</name>
</gene>
<dbReference type="Gene3D" id="3.40.50.150">
    <property type="entry name" value="Vaccinia Virus protein VP39"/>
    <property type="match status" value="1"/>
</dbReference>
<dbReference type="SUPFAM" id="SSF53335">
    <property type="entry name" value="S-adenosyl-L-methionine-dependent methyltransferases"/>
    <property type="match status" value="1"/>
</dbReference>
<evidence type="ECO:0000313" key="3">
    <source>
        <dbReference type="Proteomes" id="UP001208689"/>
    </source>
</evidence>
<dbReference type="PANTHER" id="PTHR12734">
    <property type="entry name" value="METHYLTRANSFERASE-RELATED"/>
    <property type="match status" value="1"/>
</dbReference>
<reference evidence="2" key="1">
    <citation type="submission" date="2022-09" db="EMBL/GenBank/DDBJ databases">
        <title>Actin cytoskeleton and complex cell architecture in an #Asgard archaeon.</title>
        <authorList>
            <person name="Ponce Toledo R.I."/>
            <person name="Schleper C."/>
            <person name="Rodrigues Oliveira T."/>
            <person name="Wollweber F."/>
            <person name="Xu J."/>
            <person name="Rittmann S."/>
            <person name="Klingl A."/>
            <person name="Pilhofer M."/>
        </authorList>
    </citation>
    <scope>NUCLEOTIDE SEQUENCE</scope>
    <source>
        <strain evidence="2">B-35</strain>
    </source>
</reference>
<dbReference type="InterPro" id="IPR013216">
    <property type="entry name" value="Methyltransf_11"/>
</dbReference>
<dbReference type="Pfam" id="PF08241">
    <property type="entry name" value="Methyltransf_11"/>
    <property type="match status" value="1"/>
</dbReference>
<protein>
    <recommendedName>
        <fullName evidence="1">Methyltransferase type 11 domain-containing protein</fullName>
    </recommendedName>
</protein>
<evidence type="ECO:0000313" key="2">
    <source>
        <dbReference type="EMBL" id="UYP43872.1"/>
    </source>
</evidence>
<dbReference type="InterPro" id="IPR029063">
    <property type="entry name" value="SAM-dependent_MTases_sf"/>
</dbReference>
<dbReference type="PANTHER" id="PTHR12734:SF0">
    <property type="entry name" value="18S RRNA (GUANINE-N(7))-METHYLTRANSFERASE-RELATED"/>
    <property type="match status" value="1"/>
</dbReference>
<name>A0ABY6HLV2_9ARCH</name>
<accession>A0ABY6HLV2</accession>
<dbReference type="CDD" id="cd02440">
    <property type="entry name" value="AdoMet_MTases"/>
    <property type="match status" value="1"/>
</dbReference>
<evidence type="ECO:0000259" key="1">
    <source>
        <dbReference type="Pfam" id="PF08241"/>
    </source>
</evidence>
<organism evidence="2 3">
    <name type="scientific">Candidatus Lokiarchaeum ossiferum</name>
    <dbReference type="NCBI Taxonomy" id="2951803"/>
    <lineage>
        <taxon>Archaea</taxon>
        <taxon>Promethearchaeati</taxon>
        <taxon>Promethearchaeota</taxon>
        <taxon>Promethearchaeia</taxon>
        <taxon>Promethearchaeales</taxon>
        <taxon>Promethearchaeaceae</taxon>
        <taxon>Candidatus Lokiarchaeum</taxon>
    </lineage>
</organism>
<keyword evidence="3" id="KW-1185">Reference proteome</keyword>
<proteinExistence type="predicted"/>
<feature type="domain" description="Methyltransferase type 11" evidence="1">
    <location>
        <begin position="62"/>
        <end position="163"/>
    </location>
</feature>
<sequence>MSPRKNNRPDLDEYFGLEAEAYGTSQWMARNQIHTTETALNMLEDEQIGGIITNPKHELLFLDIGCGTGYSSHTILAQGSRVIGVDFSHDMLDECPTDPNLHLINADMRFIPLRTNQVDHVISISAFNFAAAHAKTRKQMEQQIGKAFQCIQKILKNHGHIVIEFYPTKLEEEVFLSTLRRYPFIGGMYIMFPNTKKEKKFLMLQLKKK</sequence>
<dbReference type="Proteomes" id="UP001208689">
    <property type="component" value="Chromosome"/>
</dbReference>
<dbReference type="EMBL" id="CP104013">
    <property type="protein sequence ID" value="UYP43872.1"/>
    <property type="molecule type" value="Genomic_DNA"/>
</dbReference>